<dbReference type="Pfam" id="PF20711">
    <property type="entry name" value="DUF6825"/>
    <property type="match status" value="1"/>
</dbReference>
<gene>
    <name evidence="2" type="ORF">DCF25_02910</name>
</gene>
<dbReference type="Proteomes" id="UP000249354">
    <property type="component" value="Unassembled WGS sequence"/>
</dbReference>
<feature type="compositionally biased region" description="Low complexity" evidence="1">
    <location>
        <begin position="64"/>
        <end position="80"/>
    </location>
</feature>
<evidence type="ECO:0008006" key="4">
    <source>
        <dbReference type="Google" id="ProtNLM"/>
    </source>
</evidence>
<accession>A0A2W4WJ78</accession>
<protein>
    <recommendedName>
        <fullName evidence="4">Thylakoid lumen protein</fullName>
    </recommendedName>
</protein>
<sequence>MSNPMLQAFFVGRALAAAVSDRAEHLVSDGLSKLGKFDAEQREYFRQFTEEVMARAEQEKADAGAEQATAGSSATSTGASVDTEDLQATIDNLRAEVAQVRAAIQQYRQSP</sequence>
<dbReference type="GO" id="GO:0010027">
    <property type="term" value="P:thylakoid membrane organization"/>
    <property type="evidence" value="ECO:0007669"/>
    <property type="project" value="InterPro"/>
</dbReference>
<dbReference type="EMBL" id="QBMC01000010">
    <property type="protein sequence ID" value="PZO22425.1"/>
    <property type="molecule type" value="Genomic_DNA"/>
</dbReference>
<evidence type="ECO:0000313" key="3">
    <source>
        <dbReference type="Proteomes" id="UP000249354"/>
    </source>
</evidence>
<reference evidence="3" key="1">
    <citation type="submission" date="2018-04" db="EMBL/GenBank/DDBJ databases">
        <authorList>
            <person name="Cornet L."/>
        </authorList>
    </citation>
    <scope>NUCLEOTIDE SEQUENCE [LARGE SCALE GENOMIC DNA]</scope>
</reference>
<name>A0A2W4WJ78_9CYAN</name>
<evidence type="ECO:0000313" key="2">
    <source>
        <dbReference type="EMBL" id="PZO22425.1"/>
    </source>
</evidence>
<feature type="region of interest" description="Disordered" evidence="1">
    <location>
        <begin position="55"/>
        <end position="82"/>
    </location>
</feature>
<reference evidence="2 3" key="2">
    <citation type="submission" date="2018-06" db="EMBL/GenBank/DDBJ databases">
        <title>Metagenomic assembly of (sub)arctic Cyanobacteria and their associated microbiome from non-axenic cultures.</title>
        <authorList>
            <person name="Baurain D."/>
        </authorList>
    </citation>
    <scope>NUCLEOTIDE SEQUENCE [LARGE SCALE GENOMIC DNA]</scope>
    <source>
        <strain evidence="2">ULC129bin1</strain>
    </source>
</reference>
<dbReference type="PANTHER" id="PTHR35745:SF1">
    <property type="entry name" value="OS04G0513000 PROTEIN"/>
    <property type="match status" value="1"/>
</dbReference>
<evidence type="ECO:0000256" key="1">
    <source>
        <dbReference type="SAM" id="MobiDB-lite"/>
    </source>
</evidence>
<proteinExistence type="predicted"/>
<organism evidence="2 3">
    <name type="scientific">Leptolyngbya foveolarum</name>
    <dbReference type="NCBI Taxonomy" id="47253"/>
    <lineage>
        <taxon>Bacteria</taxon>
        <taxon>Bacillati</taxon>
        <taxon>Cyanobacteriota</taxon>
        <taxon>Cyanophyceae</taxon>
        <taxon>Leptolyngbyales</taxon>
        <taxon>Leptolyngbyaceae</taxon>
        <taxon>Leptolyngbya group</taxon>
        <taxon>Leptolyngbya</taxon>
    </lineage>
</organism>
<dbReference type="InterPro" id="IPR040003">
    <property type="entry name" value="PG18-like"/>
</dbReference>
<dbReference type="AlphaFoldDB" id="A0A2W4WJ78"/>
<dbReference type="PANTHER" id="PTHR35745">
    <property type="entry name" value="BNACNNG14650D PROTEIN"/>
    <property type="match status" value="1"/>
</dbReference>
<comment type="caution">
    <text evidence="2">The sequence shown here is derived from an EMBL/GenBank/DDBJ whole genome shotgun (WGS) entry which is preliminary data.</text>
</comment>